<dbReference type="InterPro" id="IPR003812">
    <property type="entry name" value="Fido"/>
</dbReference>
<proteinExistence type="predicted"/>
<feature type="domain" description="Fido" evidence="4">
    <location>
        <begin position="96"/>
        <end position="232"/>
    </location>
</feature>
<dbReference type="InterPro" id="IPR040198">
    <property type="entry name" value="Fido_containing"/>
</dbReference>
<evidence type="ECO:0000259" key="4">
    <source>
        <dbReference type="PROSITE" id="PS51459"/>
    </source>
</evidence>
<evidence type="ECO:0000256" key="3">
    <source>
        <dbReference type="PIRSR" id="PIRSR640198-3"/>
    </source>
</evidence>
<dbReference type="STRING" id="1805425.AUJ30_00845"/>
<dbReference type="SUPFAM" id="SSF140931">
    <property type="entry name" value="Fic-like"/>
    <property type="match status" value="1"/>
</dbReference>
<keyword evidence="2" id="KW-0067">ATP-binding</keyword>
<feature type="site" description="Important for autoinhibition of adenylyltransferase activity" evidence="3">
    <location>
        <position position="46"/>
    </location>
</feature>
<accession>A0A1J4Y4R7</accession>
<protein>
    <submittedName>
        <fullName evidence="5">Cell filamentation protein Fic</fullName>
    </submittedName>
</protein>
<keyword evidence="2" id="KW-0547">Nucleotide-binding</keyword>
<evidence type="ECO:0000256" key="2">
    <source>
        <dbReference type="PIRSR" id="PIRSR640198-2"/>
    </source>
</evidence>
<organism evidence="5 6">
    <name type="scientific">Candidatus Wolfebacteria bacterium CG1_02_39_135</name>
    <dbReference type="NCBI Taxonomy" id="1805425"/>
    <lineage>
        <taxon>Bacteria</taxon>
        <taxon>Candidatus Wolfeibacteriota</taxon>
    </lineage>
</organism>
<gene>
    <name evidence="5" type="ORF">AUJ30_00845</name>
</gene>
<dbReference type="EMBL" id="MNWX01000016">
    <property type="protein sequence ID" value="OIO65551.1"/>
    <property type="molecule type" value="Genomic_DNA"/>
</dbReference>
<comment type="caution">
    <text evidence="5">The sequence shown here is derived from an EMBL/GenBank/DDBJ whole genome shotgun (WGS) entry which is preliminary data.</text>
</comment>
<dbReference type="PANTHER" id="PTHR13504:SF38">
    <property type="entry name" value="FIDO DOMAIN-CONTAINING PROTEIN"/>
    <property type="match status" value="1"/>
</dbReference>
<reference evidence="5 6" key="1">
    <citation type="journal article" date="2016" name="Environ. Microbiol.">
        <title>Genomic resolution of a cold subsurface aquifer community provides metabolic insights for novel microbes adapted to high CO concentrations.</title>
        <authorList>
            <person name="Probst A.J."/>
            <person name="Castelle C.J."/>
            <person name="Singh A."/>
            <person name="Brown C.T."/>
            <person name="Anantharaman K."/>
            <person name="Sharon I."/>
            <person name="Hug L.A."/>
            <person name="Burstein D."/>
            <person name="Emerson J.B."/>
            <person name="Thomas B.C."/>
            <person name="Banfield J.F."/>
        </authorList>
    </citation>
    <scope>NUCLEOTIDE SEQUENCE [LARGE SCALE GENOMIC DNA]</scope>
    <source>
        <strain evidence="5">CG1_02_39_135</strain>
    </source>
</reference>
<evidence type="ECO:0000313" key="5">
    <source>
        <dbReference type="EMBL" id="OIO65551.1"/>
    </source>
</evidence>
<feature type="active site" evidence="1">
    <location>
        <position position="175"/>
    </location>
</feature>
<dbReference type="AlphaFoldDB" id="A0A1J4Y4R7"/>
<feature type="binding site" evidence="2">
    <location>
        <begin position="179"/>
        <end position="186"/>
    </location>
    <ligand>
        <name>ATP</name>
        <dbReference type="ChEBI" id="CHEBI:30616"/>
    </ligand>
</feature>
<sequence length="313" mass="36665">MDPTLYKRIKEKKRHLDSLRPLPKTILKKIKEQFAVEMTYHSNAIEGNTLSLRETQLVLEEGLTIAGKSLREHLEAINHKEAIDFLERLAQKRERITETLVCQLHFLILTKIDDREAGKYRSSQVRITGTDYLPPRPFEVPVLMRNFIRWLKQNERKLNPIELSALAHFKLVHIHPFVDGNGRTGRLLMNFILMQKGYPPVIILKADRKKYYRTLDQAHQGNLVPFVNFVAGSAERSLNLYLPAFERKKTTKKEARKKEYISLAEAAEGTPYSQEYLSLLARRGKIEAFKLKRNWLTTKEAIERYIKTQERKR</sequence>
<evidence type="ECO:0000256" key="1">
    <source>
        <dbReference type="PIRSR" id="PIRSR640198-1"/>
    </source>
</evidence>
<dbReference type="Gene3D" id="1.10.3290.10">
    <property type="entry name" value="Fido-like domain"/>
    <property type="match status" value="1"/>
</dbReference>
<name>A0A1J4Y4R7_9BACT</name>
<dbReference type="InterPro" id="IPR036597">
    <property type="entry name" value="Fido-like_dom_sf"/>
</dbReference>
<dbReference type="GO" id="GO:0005524">
    <property type="term" value="F:ATP binding"/>
    <property type="evidence" value="ECO:0007669"/>
    <property type="project" value="UniProtKB-KW"/>
</dbReference>
<dbReference type="Proteomes" id="UP000182693">
    <property type="component" value="Unassembled WGS sequence"/>
</dbReference>
<feature type="binding site" evidence="2">
    <location>
        <begin position="211"/>
        <end position="212"/>
    </location>
    <ligand>
        <name>ATP</name>
        <dbReference type="ChEBI" id="CHEBI:30616"/>
    </ligand>
</feature>
<evidence type="ECO:0000313" key="6">
    <source>
        <dbReference type="Proteomes" id="UP000182693"/>
    </source>
</evidence>
<dbReference type="Pfam" id="PF02661">
    <property type="entry name" value="Fic"/>
    <property type="match status" value="1"/>
</dbReference>
<dbReference type="PANTHER" id="PTHR13504">
    <property type="entry name" value="FIDO DOMAIN-CONTAINING PROTEIN DDB_G0283145"/>
    <property type="match status" value="1"/>
</dbReference>
<dbReference type="PROSITE" id="PS51459">
    <property type="entry name" value="FIDO"/>
    <property type="match status" value="1"/>
</dbReference>